<dbReference type="EnsemblPlants" id="KQL01072">
    <property type="protein sequence ID" value="KQL01072"/>
    <property type="gene ID" value="SETIT_015907mg"/>
</dbReference>
<evidence type="ECO:0000313" key="2">
    <source>
        <dbReference type="EnsemblPlants" id="KQL01072"/>
    </source>
</evidence>
<dbReference type="Proteomes" id="UP000004995">
    <property type="component" value="Unassembled WGS sequence"/>
</dbReference>
<dbReference type="AlphaFoldDB" id="K3YNR5"/>
<keyword evidence="3" id="KW-1185">Reference proteome</keyword>
<reference evidence="2" key="2">
    <citation type="submission" date="2018-08" db="UniProtKB">
        <authorList>
            <consortium name="EnsemblPlants"/>
        </authorList>
    </citation>
    <scope>IDENTIFICATION</scope>
    <source>
        <strain evidence="2">Yugu1</strain>
    </source>
</reference>
<accession>K3YNR5</accession>
<dbReference type="Gramene" id="KQL01072">
    <property type="protein sequence ID" value="KQL01072"/>
    <property type="gene ID" value="SETIT_015907mg"/>
</dbReference>
<sequence length="65" mass="6746">MVVAGLGFPVRGPRWRAPWPAGLECLAAAVRTAAVADRGWRGEVPQAADDNRQEGPTAGASGFLS</sequence>
<proteinExistence type="predicted"/>
<evidence type="ECO:0000313" key="3">
    <source>
        <dbReference type="Proteomes" id="UP000004995"/>
    </source>
</evidence>
<dbReference type="InParanoid" id="K3YNR5"/>
<reference evidence="3" key="1">
    <citation type="journal article" date="2012" name="Nat. Biotechnol.">
        <title>Reference genome sequence of the model plant Setaria.</title>
        <authorList>
            <person name="Bennetzen J.L."/>
            <person name="Schmutz J."/>
            <person name="Wang H."/>
            <person name="Percifield R."/>
            <person name="Hawkins J."/>
            <person name="Pontaroli A.C."/>
            <person name="Estep M."/>
            <person name="Feng L."/>
            <person name="Vaughn J.N."/>
            <person name="Grimwood J."/>
            <person name="Jenkins J."/>
            <person name="Barry K."/>
            <person name="Lindquist E."/>
            <person name="Hellsten U."/>
            <person name="Deshpande S."/>
            <person name="Wang X."/>
            <person name="Wu X."/>
            <person name="Mitros T."/>
            <person name="Triplett J."/>
            <person name="Yang X."/>
            <person name="Ye C.Y."/>
            <person name="Mauro-Herrera M."/>
            <person name="Wang L."/>
            <person name="Li P."/>
            <person name="Sharma M."/>
            <person name="Sharma R."/>
            <person name="Ronald P.C."/>
            <person name="Panaud O."/>
            <person name="Kellogg E.A."/>
            <person name="Brutnell T.P."/>
            <person name="Doust A.N."/>
            <person name="Tuskan G.A."/>
            <person name="Rokhsar D."/>
            <person name="Devos K.M."/>
        </authorList>
    </citation>
    <scope>NUCLEOTIDE SEQUENCE [LARGE SCALE GENOMIC DNA]</scope>
    <source>
        <strain evidence="3">cv. Yugu1</strain>
    </source>
</reference>
<organism evidence="2 3">
    <name type="scientific">Setaria italica</name>
    <name type="common">Foxtail millet</name>
    <name type="synonym">Panicum italicum</name>
    <dbReference type="NCBI Taxonomy" id="4555"/>
    <lineage>
        <taxon>Eukaryota</taxon>
        <taxon>Viridiplantae</taxon>
        <taxon>Streptophyta</taxon>
        <taxon>Embryophyta</taxon>
        <taxon>Tracheophyta</taxon>
        <taxon>Spermatophyta</taxon>
        <taxon>Magnoliopsida</taxon>
        <taxon>Liliopsida</taxon>
        <taxon>Poales</taxon>
        <taxon>Poaceae</taxon>
        <taxon>PACMAD clade</taxon>
        <taxon>Panicoideae</taxon>
        <taxon>Panicodae</taxon>
        <taxon>Paniceae</taxon>
        <taxon>Cenchrinae</taxon>
        <taxon>Setaria</taxon>
    </lineage>
</organism>
<dbReference type="HOGENOM" id="CLU_2853973_0_0_1"/>
<feature type="region of interest" description="Disordered" evidence="1">
    <location>
        <begin position="41"/>
        <end position="65"/>
    </location>
</feature>
<dbReference type="EMBL" id="AGNK02003602">
    <property type="status" value="NOT_ANNOTATED_CDS"/>
    <property type="molecule type" value="Genomic_DNA"/>
</dbReference>
<protein>
    <submittedName>
        <fullName evidence="2">Uncharacterized protein</fullName>
    </submittedName>
</protein>
<name>K3YNR5_SETIT</name>
<evidence type="ECO:0000256" key="1">
    <source>
        <dbReference type="SAM" id="MobiDB-lite"/>
    </source>
</evidence>